<dbReference type="RefSeq" id="XP_033670463.1">
    <property type="nucleotide sequence ID" value="XM_033811992.1"/>
</dbReference>
<dbReference type="EMBL" id="ML993587">
    <property type="protein sequence ID" value="KAF2169574.1"/>
    <property type="molecule type" value="Genomic_DNA"/>
</dbReference>
<accession>A0A6A6CQY3</accession>
<sequence>MAKAKEHHAIDNKATTLRRTDLIVRVGSAQRRFTIPRSCLENASNLLATADETDLCTGEVEELKAVFVSNFRVYVDWLRGGDSLKLDTVLGTDEPLRDTKFRDAILDAIIEKFNTTTDNTLYAFLPDSDAVTIIYLEGKEALFLRKLIVCMYVKRAEQKRMRMGSFPTEFLMDFIDGMLGDGDKTEKIGEEEAAELKAMQNQMTTDLPPPPTRKRKRAGQSGGSED</sequence>
<feature type="region of interest" description="Disordered" evidence="1">
    <location>
        <begin position="197"/>
        <end position="226"/>
    </location>
</feature>
<keyword evidence="3" id="KW-1185">Reference proteome</keyword>
<dbReference type="Proteomes" id="UP000799537">
    <property type="component" value="Unassembled WGS sequence"/>
</dbReference>
<evidence type="ECO:0000256" key="1">
    <source>
        <dbReference type="SAM" id="MobiDB-lite"/>
    </source>
</evidence>
<name>A0A6A6CQY3_ZASCE</name>
<protein>
    <submittedName>
        <fullName evidence="2">Uncharacterized protein</fullName>
    </submittedName>
</protein>
<evidence type="ECO:0000313" key="3">
    <source>
        <dbReference type="Proteomes" id="UP000799537"/>
    </source>
</evidence>
<dbReference type="GeneID" id="54565264"/>
<organism evidence="2 3">
    <name type="scientific">Zasmidium cellare ATCC 36951</name>
    <dbReference type="NCBI Taxonomy" id="1080233"/>
    <lineage>
        <taxon>Eukaryota</taxon>
        <taxon>Fungi</taxon>
        <taxon>Dikarya</taxon>
        <taxon>Ascomycota</taxon>
        <taxon>Pezizomycotina</taxon>
        <taxon>Dothideomycetes</taxon>
        <taxon>Dothideomycetidae</taxon>
        <taxon>Mycosphaerellales</taxon>
        <taxon>Mycosphaerellaceae</taxon>
        <taxon>Zasmidium</taxon>
    </lineage>
</organism>
<gene>
    <name evidence="2" type="ORF">M409DRAFT_52108</name>
</gene>
<dbReference type="AlphaFoldDB" id="A0A6A6CQY3"/>
<reference evidence="2" key="1">
    <citation type="journal article" date="2020" name="Stud. Mycol.">
        <title>101 Dothideomycetes genomes: a test case for predicting lifestyles and emergence of pathogens.</title>
        <authorList>
            <person name="Haridas S."/>
            <person name="Albert R."/>
            <person name="Binder M."/>
            <person name="Bloem J."/>
            <person name="Labutti K."/>
            <person name="Salamov A."/>
            <person name="Andreopoulos B."/>
            <person name="Baker S."/>
            <person name="Barry K."/>
            <person name="Bills G."/>
            <person name="Bluhm B."/>
            <person name="Cannon C."/>
            <person name="Castanera R."/>
            <person name="Culley D."/>
            <person name="Daum C."/>
            <person name="Ezra D."/>
            <person name="Gonzalez J."/>
            <person name="Henrissat B."/>
            <person name="Kuo A."/>
            <person name="Liang C."/>
            <person name="Lipzen A."/>
            <person name="Lutzoni F."/>
            <person name="Magnuson J."/>
            <person name="Mondo S."/>
            <person name="Nolan M."/>
            <person name="Ohm R."/>
            <person name="Pangilinan J."/>
            <person name="Park H.-J."/>
            <person name="Ramirez L."/>
            <person name="Alfaro M."/>
            <person name="Sun H."/>
            <person name="Tritt A."/>
            <person name="Yoshinaga Y."/>
            <person name="Zwiers L.-H."/>
            <person name="Turgeon B."/>
            <person name="Goodwin S."/>
            <person name="Spatafora J."/>
            <person name="Crous P."/>
            <person name="Grigoriev I."/>
        </authorList>
    </citation>
    <scope>NUCLEOTIDE SEQUENCE</scope>
    <source>
        <strain evidence="2">ATCC 36951</strain>
    </source>
</reference>
<evidence type="ECO:0000313" key="2">
    <source>
        <dbReference type="EMBL" id="KAF2169574.1"/>
    </source>
</evidence>
<proteinExistence type="predicted"/>